<reference evidence="3" key="1">
    <citation type="submission" date="2025-08" db="UniProtKB">
        <authorList>
            <consortium name="Ensembl"/>
        </authorList>
    </citation>
    <scope>IDENTIFICATION</scope>
</reference>
<name>A0A8C6U2N6_9GOBI</name>
<dbReference type="InterPro" id="IPR026512">
    <property type="entry name" value="RGS7BP/RGS9BP"/>
</dbReference>
<dbReference type="PANTHER" id="PTHR21029">
    <property type="entry name" value="R-SEVEN BINDING PROTEIN (R7BP) HOMOLOG"/>
    <property type="match status" value="1"/>
</dbReference>
<dbReference type="GO" id="GO:0009968">
    <property type="term" value="P:negative regulation of signal transduction"/>
    <property type="evidence" value="ECO:0007669"/>
    <property type="project" value="UniProtKB-KW"/>
</dbReference>
<dbReference type="AlphaFoldDB" id="A0A8C6U2N6"/>
<protein>
    <submittedName>
        <fullName evidence="3">Uncharacterized protein</fullName>
    </submittedName>
</protein>
<accession>A0A8C6U2N6</accession>
<proteinExistence type="inferred from homology"/>
<evidence type="ECO:0000256" key="2">
    <source>
        <dbReference type="ARBA" id="ARBA00022700"/>
    </source>
</evidence>
<organism evidence="3 4">
    <name type="scientific">Neogobius melanostomus</name>
    <name type="common">round goby</name>
    <dbReference type="NCBI Taxonomy" id="47308"/>
    <lineage>
        <taxon>Eukaryota</taxon>
        <taxon>Metazoa</taxon>
        <taxon>Chordata</taxon>
        <taxon>Craniata</taxon>
        <taxon>Vertebrata</taxon>
        <taxon>Euteleostomi</taxon>
        <taxon>Actinopterygii</taxon>
        <taxon>Neopterygii</taxon>
        <taxon>Teleostei</taxon>
        <taxon>Neoteleostei</taxon>
        <taxon>Acanthomorphata</taxon>
        <taxon>Gobiaria</taxon>
        <taxon>Gobiiformes</taxon>
        <taxon>Gobioidei</taxon>
        <taxon>Gobiidae</taxon>
        <taxon>Benthophilinae</taxon>
        <taxon>Neogobiini</taxon>
        <taxon>Neogobius</taxon>
    </lineage>
</organism>
<evidence type="ECO:0000256" key="1">
    <source>
        <dbReference type="ARBA" id="ARBA00007457"/>
    </source>
</evidence>
<sequence length="236" mass="26601">MAASLWRRSVEEVSLRRRQQVECERAQEALSRVTSCFQQLASSLGSSADGSFLREELHETRALAYRISQGLARRLIRLLSNSDSAVGDRKVSERLWVNFLSAMECFLCDLRKACDLIVQFPLSQRSDRRALVNSGCVDGVVGLAARVASVQAPWISLDEDPAPNIQSHIRTLDHQLQNLQLRVPVAFWGVEPTKPLWFQMDLSRSEVDPEQSLEELMTVPVVNANDNNFVCCHFCV</sequence>
<keyword evidence="2" id="KW-0734">Signal transduction inhibitor</keyword>
<dbReference type="Proteomes" id="UP000694523">
    <property type="component" value="Unplaced"/>
</dbReference>
<comment type="similarity">
    <text evidence="1">Belongs to the RGS7BP/RGS9BP family.</text>
</comment>
<reference evidence="3" key="2">
    <citation type="submission" date="2025-09" db="UniProtKB">
        <authorList>
            <consortium name="Ensembl"/>
        </authorList>
    </citation>
    <scope>IDENTIFICATION</scope>
</reference>
<keyword evidence="4" id="KW-1185">Reference proteome</keyword>
<dbReference type="Ensembl" id="ENSNMLT00000032113.1">
    <property type="protein sequence ID" value="ENSNMLP00000028765.1"/>
    <property type="gene ID" value="ENSNMLG00000018269.1"/>
</dbReference>
<evidence type="ECO:0000313" key="3">
    <source>
        <dbReference type="Ensembl" id="ENSNMLP00000028765.1"/>
    </source>
</evidence>
<evidence type="ECO:0000313" key="4">
    <source>
        <dbReference type="Proteomes" id="UP000694523"/>
    </source>
</evidence>